<dbReference type="EMBL" id="LWMU01000092">
    <property type="protein sequence ID" value="KZX11375.1"/>
    <property type="molecule type" value="Genomic_DNA"/>
</dbReference>
<reference evidence="3" key="1">
    <citation type="journal article" date="2016" name="Genome Announc.">
        <title>Draft Genome Sequences of Methanobrevibacter curvatus DSM11111, Methanobrevibacter cuticularis DSM11139, Methanobrevibacter filiformis DSM11501, and Methanobrevibacter oralis DSM7256.</title>
        <authorList>
            <person name="Poehlein A."/>
            <person name="Seedorf H."/>
        </authorList>
    </citation>
    <scope>NUCLEOTIDE SEQUENCE [LARGE SCALE GENOMIC DNA]</scope>
    <source>
        <strain evidence="3">DSM 7256 / JCM 30027 / ZR</strain>
    </source>
</reference>
<name>A0A162FDD7_METOA</name>
<keyword evidence="3" id="KW-1185">Reference proteome</keyword>
<evidence type="ECO:0000256" key="1">
    <source>
        <dbReference type="SAM" id="Coils"/>
    </source>
</evidence>
<evidence type="ECO:0000313" key="2">
    <source>
        <dbReference type="EMBL" id="KZX11375.1"/>
    </source>
</evidence>
<comment type="caution">
    <text evidence="2">The sequence shown here is derived from an EMBL/GenBank/DDBJ whole genome shotgun (WGS) entry which is preliminary data.</text>
</comment>
<dbReference type="AlphaFoldDB" id="A0A162FDD7"/>
<dbReference type="RefSeq" id="WP_042693434.1">
    <property type="nucleotide sequence ID" value="NZ_CABMAB010000022.1"/>
</dbReference>
<gene>
    <name evidence="2" type="ORF">MBORA_16200</name>
</gene>
<organism evidence="2 3">
    <name type="scientific">Methanobrevibacter oralis</name>
    <dbReference type="NCBI Taxonomy" id="66851"/>
    <lineage>
        <taxon>Archaea</taxon>
        <taxon>Methanobacteriati</taxon>
        <taxon>Methanobacteriota</taxon>
        <taxon>Methanomada group</taxon>
        <taxon>Methanobacteria</taxon>
        <taxon>Methanobacteriales</taxon>
        <taxon>Methanobacteriaceae</taxon>
        <taxon>Methanobrevibacter</taxon>
    </lineage>
</organism>
<proteinExistence type="predicted"/>
<keyword evidence="1" id="KW-0175">Coiled coil</keyword>
<evidence type="ECO:0000313" key="3">
    <source>
        <dbReference type="Proteomes" id="UP000077428"/>
    </source>
</evidence>
<feature type="coiled-coil region" evidence="1">
    <location>
        <begin position="44"/>
        <end position="71"/>
    </location>
</feature>
<protein>
    <submittedName>
        <fullName evidence="2">Uncharacterized protein</fullName>
    </submittedName>
</protein>
<dbReference type="STRING" id="66851.MBORA_16200"/>
<sequence length="72" mass="8914">MIYFQLLDNFVGEVYFRVSKHLHIPISEVIRGFYKHDWDIIMLMRRYGEEIKIEQKNIKKMKEQARKNKLKK</sequence>
<accession>A0A162FDD7</accession>
<dbReference type="Proteomes" id="UP000077428">
    <property type="component" value="Unassembled WGS sequence"/>
</dbReference>